<dbReference type="Gene3D" id="1.20.5.340">
    <property type="match status" value="1"/>
</dbReference>
<feature type="compositionally biased region" description="Basic and acidic residues" evidence="5">
    <location>
        <begin position="322"/>
        <end position="342"/>
    </location>
</feature>
<dbReference type="EMBL" id="CALNXJ010000075">
    <property type="protein sequence ID" value="CAH3160456.1"/>
    <property type="molecule type" value="Genomic_DNA"/>
</dbReference>
<feature type="region of interest" description="Disordered" evidence="5">
    <location>
        <begin position="1554"/>
        <end position="1589"/>
    </location>
</feature>
<feature type="compositionally biased region" description="Polar residues" evidence="5">
    <location>
        <begin position="1438"/>
        <end position="1457"/>
    </location>
</feature>
<feature type="region of interest" description="Disordered" evidence="5">
    <location>
        <begin position="316"/>
        <end position="342"/>
    </location>
</feature>
<comment type="caution">
    <text evidence="6">The sequence shown here is derived from an EMBL/GenBank/DDBJ whole genome shotgun (WGS) entry which is preliminary data.</text>
</comment>
<feature type="compositionally biased region" description="Low complexity" evidence="5">
    <location>
        <begin position="1"/>
        <end position="17"/>
    </location>
</feature>
<feature type="coiled-coil region" evidence="4">
    <location>
        <begin position="421"/>
        <end position="455"/>
    </location>
</feature>
<feature type="coiled-coil region" evidence="4">
    <location>
        <begin position="1300"/>
        <end position="1359"/>
    </location>
</feature>
<dbReference type="SUPFAM" id="SSF90257">
    <property type="entry name" value="Myosin rod fragments"/>
    <property type="match status" value="1"/>
</dbReference>
<keyword evidence="2" id="KW-0963">Cytoplasm</keyword>
<keyword evidence="7" id="KW-1185">Reference proteome</keyword>
<gene>
    <name evidence="6" type="ORF">PMEA_00032416</name>
</gene>
<evidence type="ECO:0000256" key="2">
    <source>
        <dbReference type="ARBA" id="ARBA00022490"/>
    </source>
</evidence>
<dbReference type="SUPFAM" id="SSF57997">
    <property type="entry name" value="Tropomyosin"/>
    <property type="match status" value="1"/>
</dbReference>
<feature type="region of interest" description="Disordered" evidence="5">
    <location>
        <begin position="38"/>
        <end position="76"/>
    </location>
</feature>
<feature type="region of interest" description="Disordered" evidence="5">
    <location>
        <begin position="1"/>
        <end position="25"/>
    </location>
</feature>
<evidence type="ECO:0000313" key="7">
    <source>
        <dbReference type="Proteomes" id="UP001159428"/>
    </source>
</evidence>
<feature type="region of interest" description="Disordered" evidence="5">
    <location>
        <begin position="111"/>
        <end position="135"/>
    </location>
</feature>
<dbReference type="PANTHER" id="PTHR18875:SF8">
    <property type="entry name" value="COILED-COIL DOMAIN-CONTAINING PROTEIN 18"/>
    <property type="match status" value="1"/>
</dbReference>
<feature type="compositionally biased region" description="Basic and acidic residues" evidence="5">
    <location>
        <begin position="1567"/>
        <end position="1580"/>
    </location>
</feature>
<evidence type="ECO:0000313" key="6">
    <source>
        <dbReference type="EMBL" id="CAH3160456.1"/>
    </source>
</evidence>
<protein>
    <submittedName>
        <fullName evidence="6">Uncharacterized protein</fullName>
    </submittedName>
</protein>
<dbReference type="Proteomes" id="UP001159428">
    <property type="component" value="Unassembled WGS sequence"/>
</dbReference>
<feature type="region of interest" description="Disordered" evidence="5">
    <location>
        <begin position="1604"/>
        <end position="1624"/>
    </location>
</feature>
<evidence type="ECO:0000256" key="3">
    <source>
        <dbReference type="ARBA" id="ARBA00023054"/>
    </source>
</evidence>
<evidence type="ECO:0000256" key="5">
    <source>
        <dbReference type="SAM" id="MobiDB-lite"/>
    </source>
</evidence>
<feature type="region of interest" description="Disordered" evidence="5">
    <location>
        <begin position="1416"/>
        <end position="1462"/>
    </location>
</feature>
<organism evidence="6 7">
    <name type="scientific">Pocillopora meandrina</name>
    <dbReference type="NCBI Taxonomy" id="46732"/>
    <lineage>
        <taxon>Eukaryota</taxon>
        <taxon>Metazoa</taxon>
        <taxon>Cnidaria</taxon>
        <taxon>Anthozoa</taxon>
        <taxon>Hexacorallia</taxon>
        <taxon>Scleractinia</taxon>
        <taxon>Astrocoeniina</taxon>
        <taxon>Pocilloporidae</taxon>
        <taxon>Pocillopora</taxon>
    </lineage>
</organism>
<reference evidence="6 7" key="1">
    <citation type="submission" date="2022-05" db="EMBL/GenBank/DDBJ databases">
        <authorList>
            <consortium name="Genoscope - CEA"/>
            <person name="William W."/>
        </authorList>
    </citation>
    <scope>NUCLEOTIDE SEQUENCE [LARGE SCALE GENOMIC DNA]</scope>
</reference>
<evidence type="ECO:0000256" key="1">
    <source>
        <dbReference type="ARBA" id="ARBA00004496"/>
    </source>
</evidence>
<proteinExistence type="predicted"/>
<feature type="coiled-coil region" evidence="4">
    <location>
        <begin position="1177"/>
        <end position="1256"/>
    </location>
</feature>
<keyword evidence="3 4" id="KW-0175">Coiled coil</keyword>
<feature type="region of interest" description="Disordered" evidence="5">
    <location>
        <begin position="914"/>
        <end position="934"/>
    </location>
</feature>
<feature type="region of interest" description="Disordered" evidence="5">
    <location>
        <begin position="1495"/>
        <end position="1515"/>
    </location>
</feature>
<feature type="compositionally biased region" description="Polar residues" evidence="5">
    <location>
        <begin position="52"/>
        <end position="65"/>
    </location>
</feature>
<feature type="compositionally biased region" description="Basic and acidic residues" evidence="5">
    <location>
        <begin position="922"/>
        <end position="934"/>
    </location>
</feature>
<evidence type="ECO:0000256" key="4">
    <source>
        <dbReference type="SAM" id="Coils"/>
    </source>
</evidence>
<dbReference type="PANTHER" id="PTHR18875">
    <property type="entry name" value="SARCOMA ANTIGEN NY-SAR-24/CYTOSKELETAL PROTEIN SOJO"/>
    <property type="match status" value="1"/>
</dbReference>
<name>A0AAU9XYI4_9CNID</name>
<dbReference type="GO" id="GO:0005737">
    <property type="term" value="C:cytoplasm"/>
    <property type="evidence" value="ECO:0007669"/>
    <property type="project" value="UniProtKB-SubCell"/>
</dbReference>
<feature type="coiled-coil region" evidence="4">
    <location>
        <begin position="579"/>
        <end position="751"/>
    </location>
</feature>
<accession>A0AAU9XYI4</accession>
<feature type="compositionally biased region" description="Basic and acidic residues" evidence="5">
    <location>
        <begin position="67"/>
        <end position="76"/>
    </location>
</feature>
<sequence>MSRRSSVSSSVSTSARSGVEDDPLMRDCYDLRRRLLQTEQSLQSLNPPHATNGKSRQPPQKQISYETRAETKDRNFRANAEELGLNGQRRSFSSSPESAVGQVLTLADLTPAGSEPNLLSKGRRGTPLITNSQPLRSSYTDLRNVSTHLSPRDQELDSRSFGSASDYDHDTMIKKLSKQREENSQLVNQNHKIMTELENLSYDLHQARNKVKILSQELDVERKRFPPMEDRIVSLESDLASQEDAVRFAEQTMQECREELQSKTEELRSVLESATAAENELREEAKLRKRLEDQLEEALRNVEELSDKLTEQDTTIKSLRKQHSDRERHWKDVSSQSQRERDDLLDREATLQAQITDLQEEIRLLQAVGTAKEDSQTSMLHENTSLRATISRQSQKIGRIENELRKNELLLKDQGELHNTVEKQKEKIIQYQREIEETKLHMARLEGLVHQVQEQSMKEHVTATPSTSDSGICSSTQTMNGYHSISPRNMGSYIQDDVDNERDHVTGSGGTARAVIADLKLKLAMKEAEIQKLQATAVARAAAQQKHIAGLAGDGGVMDGLRTELSAIVERSRIGDRKQQELEQIISRLEDEVARYSAQAIQLEERLADKMAQIASLESKLGQRNLKVVDLQNELEAKISENGILQREVVRQATSRFSTVERQLTDRTSESSLHETKLKEIQEELESKTRRIGELEGSLEAKDIELKESAALVDRVKALHGEQCHELQRQIEELQRSFEEKNAVLAHLETSLAASRQELTLKKSLGDQMERALQEQKKEIEVRDTQSVQHSQKLEKLEEQADKATQQVRKMEVSLAECHKEIEMYVEQLKEARSAHEQELEEKGLEISKLEKALQHTLSDVHQKNEQNVQLESMVADQQIALQRDQERIRDLEESRSHLQQQVAILEEEVARERNTSQLESSDLHQKLQGAKEDIDERTRQINELNSTLREVHKDMKHSSASIVELEQLLQQSRSQCDKKTAQAQTLEQALKETRKQLSEMTKKNGELEERLRQVEGEFSETTEHNAELDNEVNKIQTELQDTISQLKSLQEVLQTSQKEVQEKEKKVEELDRMLNESMEELQQKDKNLKEKENKVVELDKALKERQWELKQKAAQVTQLDMTMKEHKSELQQKVITLEHALNQARYELSERAVEIAELRAKRDQNQEQERQRKTRIEHLEKTVKHQQQELKKRATQVAEFERELSKWKKRREDSEETSQELRLAREQLQNTHAELMEARRDLLKCQRTEQELIRELDDAHALLNTKESDCTRLAKELGAAQVREAQAEARCVQEMRKAHQQHELKEATQDQEVQRLQEDHAKALAQKDESDAAHRIEIQRLQDQERRHAQDLARAQEQNGTLIEDNRSLASQLVLYQEDAKATSEMLVIKDAEIARLEAKVSGYERATFGTNVRLDGTGRITPRGTRNASHMRHVTSPRTVSKSSASGMKKSNSDQNLNNVSSNSTLVTFSHLDTQDMMENHAHPQMPGILVSQHHSHSQKPYSFPHDQSRSVQSSLETLEGLLKQANMEMARDSLPLLLNNSTSQAGDVTLSAADLNTTQPSPPQKEERDRTAEKDTSVIDGDDEQVSGLYENLHEQLEKKKASLGMSRDRGSDSDSLDPDKCRASLQQRLALNEARRKNIDQQLLEMQQNVVS</sequence>
<comment type="subcellular location">
    <subcellularLocation>
        <location evidence="1">Cytoplasm</location>
    </subcellularLocation>
</comment>